<keyword evidence="1" id="KW-0812">Transmembrane</keyword>
<evidence type="ECO:0000313" key="4">
    <source>
        <dbReference type="Proteomes" id="UP001291999"/>
    </source>
</evidence>
<dbReference type="InterPro" id="IPR021202">
    <property type="entry name" value="Rv3654c-like"/>
</dbReference>
<dbReference type="Proteomes" id="UP001291999">
    <property type="component" value="Unassembled WGS sequence"/>
</dbReference>
<keyword evidence="1" id="KW-0472">Membrane</keyword>
<proteinExistence type="predicted"/>
<accession>A0ABU5KGJ2</accession>
<feature type="transmembrane region" description="Helical" evidence="1">
    <location>
        <begin position="21"/>
        <end position="50"/>
    </location>
</feature>
<feature type="domain" description="Putative Flp pilus-assembly TadG-like N-terminal" evidence="2">
    <location>
        <begin position="21"/>
        <end position="67"/>
    </location>
</feature>
<keyword evidence="1" id="KW-1133">Transmembrane helix</keyword>
<reference evidence="3 4" key="1">
    <citation type="submission" date="2023-11" db="EMBL/GenBank/DDBJ databases">
        <title>Novel species in genus Nocardioides.</title>
        <authorList>
            <person name="Zhou H."/>
        </authorList>
    </citation>
    <scope>NUCLEOTIDE SEQUENCE [LARGE SCALE GENOMIC DNA]</scope>
    <source>
        <strain evidence="3 4">S-58</strain>
    </source>
</reference>
<evidence type="ECO:0000259" key="2">
    <source>
        <dbReference type="Pfam" id="PF13400"/>
    </source>
</evidence>
<sequence>MSPGHESRVEHRLRRRRHEAGGATVLVVAMAGVLMFVMVGLAAAGGLVVAQRRAQAAADLAALAGASVSPVGCGEAARVAAANAAELDACVVAGTEVTVEVSVDGPAVPWRSVRVSAEARAGPGPG</sequence>
<dbReference type="Pfam" id="PF13400">
    <property type="entry name" value="Tad"/>
    <property type="match status" value="1"/>
</dbReference>
<comment type="caution">
    <text evidence="3">The sequence shown here is derived from an EMBL/GenBank/DDBJ whole genome shotgun (WGS) entry which is preliminary data.</text>
</comment>
<dbReference type="RefSeq" id="WP_216652091.1">
    <property type="nucleotide sequence ID" value="NZ_JAXQPW010000010.1"/>
</dbReference>
<gene>
    <name evidence="3" type="ORF">SFC79_20065</name>
</gene>
<dbReference type="NCBIfam" id="TIGR03816">
    <property type="entry name" value="tadE_like_DECH"/>
    <property type="match status" value="1"/>
</dbReference>
<evidence type="ECO:0000313" key="3">
    <source>
        <dbReference type="EMBL" id="MDZ5664082.1"/>
    </source>
</evidence>
<dbReference type="EMBL" id="JAXQPW010000010">
    <property type="protein sequence ID" value="MDZ5664082.1"/>
    <property type="molecule type" value="Genomic_DNA"/>
</dbReference>
<name>A0ABU5KGJ2_9ACTN</name>
<protein>
    <submittedName>
        <fullName evidence="3">Rv3654c family TadE-like protein</fullName>
    </submittedName>
</protein>
<evidence type="ECO:0000256" key="1">
    <source>
        <dbReference type="SAM" id="Phobius"/>
    </source>
</evidence>
<dbReference type="InterPro" id="IPR028087">
    <property type="entry name" value="Tad_N"/>
</dbReference>
<organism evidence="3 4">
    <name type="scientific">Nocardioides renjunii</name>
    <dbReference type="NCBI Taxonomy" id="3095075"/>
    <lineage>
        <taxon>Bacteria</taxon>
        <taxon>Bacillati</taxon>
        <taxon>Actinomycetota</taxon>
        <taxon>Actinomycetes</taxon>
        <taxon>Propionibacteriales</taxon>
        <taxon>Nocardioidaceae</taxon>
        <taxon>Nocardioides</taxon>
    </lineage>
</organism>
<keyword evidence="4" id="KW-1185">Reference proteome</keyword>